<evidence type="ECO:0000256" key="6">
    <source>
        <dbReference type="ARBA" id="ARBA00093785"/>
    </source>
</evidence>
<evidence type="ECO:0000256" key="3">
    <source>
        <dbReference type="ARBA" id="ARBA00022795"/>
    </source>
</evidence>
<protein>
    <recommendedName>
        <fullName evidence="7">Flagellar protein FliT</fullName>
    </recommendedName>
</protein>
<dbReference type="Pfam" id="PF05400">
    <property type="entry name" value="FliT"/>
    <property type="match status" value="1"/>
</dbReference>
<reference evidence="9 10" key="1">
    <citation type="submission" date="2016-10" db="EMBL/GenBank/DDBJ databases">
        <authorList>
            <person name="de Groot N.N."/>
        </authorList>
    </citation>
    <scope>NUCLEOTIDE SEQUENCE [LARGE SCALE GENOMIC DNA]</scope>
    <source>
        <strain evidence="9 10">DSM 12271</strain>
    </source>
</reference>
<evidence type="ECO:0000256" key="5">
    <source>
        <dbReference type="ARBA" id="ARBA00093765"/>
    </source>
</evidence>
<keyword evidence="8" id="KW-0175">Coiled coil</keyword>
<comment type="function">
    <text evidence="5">May act as an export chaperone for the filament capping protein FliD.</text>
</comment>
<keyword evidence="4" id="KW-0143">Chaperone</keyword>
<keyword evidence="3" id="KW-1005">Bacterial flagellum biogenesis</keyword>
<evidence type="ECO:0000256" key="8">
    <source>
        <dbReference type="SAM" id="Coils"/>
    </source>
</evidence>
<feature type="coiled-coil region" evidence="8">
    <location>
        <begin position="12"/>
        <end position="50"/>
    </location>
</feature>
<name>A0A1I0VEQ0_9CLOT</name>
<dbReference type="AlphaFoldDB" id="A0A1I0VEQ0"/>
<evidence type="ECO:0000256" key="4">
    <source>
        <dbReference type="ARBA" id="ARBA00023186"/>
    </source>
</evidence>
<dbReference type="Proteomes" id="UP000198619">
    <property type="component" value="Unassembled WGS sequence"/>
</dbReference>
<keyword evidence="2" id="KW-0963">Cytoplasm</keyword>
<dbReference type="STRING" id="84698.SAMN04488528_10028"/>
<dbReference type="RefSeq" id="WP_090038014.1">
    <property type="nucleotide sequence ID" value="NZ_FOKI01000002.1"/>
</dbReference>
<evidence type="ECO:0000256" key="7">
    <source>
        <dbReference type="ARBA" id="ARBA00093797"/>
    </source>
</evidence>
<keyword evidence="10" id="KW-1185">Reference proteome</keyword>
<evidence type="ECO:0000313" key="10">
    <source>
        <dbReference type="Proteomes" id="UP000198619"/>
    </source>
</evidence>
<evidence type="ECO:0000256" key="2">
    <source>
        <dbReference type="ARBA" id="ARBA00022490"/>
    </source>
</evidence>
<comment type="similarity">
    <text evidence="6">Belongs to the bacillales FliT family.</text>
</comment>
<evidence type="ECO:0000313" key="9">
    <source>
        <dbReference type="EMBL" id="SFA74493.1"/>
    </source>
</evidence>
<accession>A0A1I0VEQ0</accession>
<gene>
    <name evidence="9" type="ORF">SAMN04488528_10028</name>
</gene>
<dbReference type="EMBL" id="FOKI01000002">
    <property type="protein sequence ID" value="SFA74493.1"/>
    <property type="molecule type" value="Genomic_DNA"/>
</dbReference>
<evidence type="ECO:0000256" key="1">
    <source>
        <dbReference type="ARBA" id="ARBA00004514"/>
    </source>
</evidence>
<comment type="subcellular location">
    <subcellularLocation>
        <location evidence="1">Cytoplasm</location>
        <location evidence="1">Cytosol</location>
    </subcellularLocation>
</comment>
<dbReference type="InterPro" id="IPR008622">
    <property type="entry name" value="FliT"/>
</dbReference>
<sequence>MSNPKILLNIYKEETEKILEAVEEENLDVIDEMFNKRQEIIEELKKYDLKVYKKEFSDNIVPLEKKLKIVMEEKKQYFKEELFKIRKQKTANKAYNNGNFNSIFNKKV</sequence>
<proteinExistence type="inferred from homology"/>
<organism evidence="9 10">
    <name type="scientific">Clostridium frigidicarnis</name>
    <dbReference type="NCBI Taxonomy" id="84698"/>
    <lineage>
        <taxon>Bacteria</taxon>
        <taxon>Bacillati</taxon>
        <taxon>Bacillota</taxon>
        <taxon>Clostridia</taxon>
        <taxon>Eubacteriales</taxon>
        <taxon>Clostridiaceae</taxon>
        <taxon>Clostridium</taxon>
    </lineage>
</organism>